<protein>
    <submittedName>
        <fullName evidence="2">Nuclear transport factor 2 family protein</fullName>
    </submittedName>
</protein>
<evidence type="ECO:0000313" key="2">
    <source>
        <dbReference type="EMBL" id="QGQ99798.1"/>
    </source>
</evidence>
<evidence type="ECO:0000313" key="3">
    <source>
        <dbReference type="Proteomes" id="UP000426246"/>
    </source>
</evidence>
<dbReference type="InterPro" id="IPR032710">
    <property type="entry name" value="NTF2-like_dom_sf"/>
</dbReference>
<feature type="domain" description="SnoaL-like" evidence="1">
    <location>
        <begin position="16"/>
        <end position="122"/>
    </location>
</feature>
<dbReference type="Gene3D" id="3.10.450.50">
    <property type="match status" value="1"/>
</dbReference>
<dbReference type="OrthoDB" id="2083380at2"/>
<dbReference type="SUPFAM" id="SSF54427">
    <property type="entry name" value="NTF2-like"/>
    <property type="match status" value="1"/>
</dbReference>
<sequence>MNTISSEQAEQIILLFVDRFISKDYVAMLDLFDEEVIFEFPYVPKPHSKQLVGKAALQQHLEMLEKMIEITSFTTPIVHVSANSPVFFAQFEGSGTLLAEGKPYEQQYISVVELRDGKIVRYQDYWNPLAMV</sequence>
<dbReference type="AlphaFoldDB" id="A0A6B8RXR7"/>
<proteinExistence type="predicted"/>
<dbReference type="InterPro" id="IPR037401">
    <property type="entry name" value="SnoaL-like"/>
</dbReference>
<keyword evidence="3" id="KW-1185">Reference proteome</keyword>
<evidence type="ECO:0000259" key="1">
    <source>
        <dbReference type="Pfam" id="PF12680"/>
    </source>
</evidence>
<organism evidence="2 3">
    <name type="scientific">Paenibacillus psychroresistens</name>
    <dbReference type="NCBI Taxonomy" id="1778678"/>
    <lineage>
        <taxon>Bacteria</taxon>
        <taxon>Bacillati</taxon>
        <taxon>Bacillota</taxon>
        <taxon>Bacilli</taxon>
        <taxon>Bacillales</taxon>
        <taxon>Paenibacillaceae</taxon>
        <taxon>Paenibacillus</taxon>
    </lineage>
</organism>
<accession>A0A6B8RXR7</accession>
<dbReference type="EMBL" id="CP034235">
    <property type="protein sequence ID" value="QGQ99798.1"/>
    <property type="molecule type" value="Genomic_DNA"/>
</dbReference>
<reference evidence="3" key="1">
    <citation type="submission" date="2018-11" db="EMBL/GenBank/DDBJ databases">
        <title>Complete genome sequence of Paenibacillus sp. ML311-T8.</title>
        <authorList>
            <person name="Nam Y.-D."/>
            <person name="Kang J."/>
            <person name="Chung W.-H."/>
            <person name="Park Y.S."/>
        </authorList>
    </citation>
    <scope>NUCLEOTIDE SEQUENCE [LARGE SCALE GENOMIC DNA]</scope>
    <source>
        <strain evidence="3">ML311-T8</strain>
    </source>
</reference>
<dbReference type="Proteomes" id="UP000426246">
    <property type="component" value="Chromosome"/>
</dbReference>
<dbReference type="KEGG" id="ppsc:EHS13_35515"/>
<dbReference type="RefSeq" id="WP_155705035.1">
    <property type="nucleotide sequence ID" value="NZ_CP034235.1"/>
</dbReference>
<name>A0A6B8RXR7_9BACL</name>
<gene>
    <name evidence="2" type="ORF">EHS13_35515</name>
</gene>
<dbReference type="Pfam" id="PF12680">
    <property type="entry name" value="SnoaL_2"/>
    <property type="match status" value="1"/>
</dbReference>